<dbReference type="InterPro" id="IPR009071">
    <property type="entry name" value="HMG_box_dom"/>
</dbReference>
<dbReference type="Pfam" id="PF09011">
    <property type="entry name" value="HMG_box_2"/>
    <property type="match status" value="1"/>
</dbReference>
<dbReference type="EMBL" id="QNGE01001222">
    <property type="protein sequence ID" value="KAA3678102.1"/>
    <property type="molecule type" value="Genomic_DNA"/>
</dbReference>
<dbReference type="Gene3D" id="1.10.30.10">
    <property type="entry name" value="High mobility group box domain"/>
    <property type="match status" value="1"/>
</dbReference>
<evidence type="ECO:0000256" key="1">
    <source>
        <dbReference type="PROSITE-ProRule" id="PRU00267"/>
    </source>
</evidence>
<dbReference type="CDD" id="cd00084">
    <property type="entry name" value="HMG-box_SF"/>
    <property type="match status" value="1"/>
</dbReference>
<dbReference type="SUPFAM" id="SSF47095">
    <property type="entry name" value="HMG-box"/>
    <property type="match status" value="1"/>
</dbReference>
<protein>
    <recommendedName>
        <fullName evidence="2">HMG box domain-containing protein</fullName>
    </recommendedName>
</protein>
<feature type="domain" description="HMG box" evidence="2">
    <location>
        <begin position="6"/>
        <end position="69"/>
    </location>
</feature>
<keyword evidence="1" id="KW-0539">Nucleus</keyword>
<comment type="caution">
    <text evidence="3">The sequence shown here is derived from an EMBL/GenBank/DDBJ whole genome shotgun (WGS) entry which is preliminary data.</text>
</comment>
<evidence type="ECO:0000313" key="3">
    <source>
        <dbReference type="EMBL" id="KAA3678102.1"/>
    </source>
</evidence>
<feature type="DNA-binding region" description="HMG box" evidence="1">
    <location>
        <begin position="6"/>
        <end position="69"/>
    </location>
</feature>
<organism evidence="3 4">
    <name type="scientific">Paragonimus westermani</name>
    <dbReference type="NCBI Taxonomy" id="34504"/>
    <lineage>
        <taxon>Eukaryota</taxon>
        <taxon>Metazoa</taxon>
        <taxon>Spiralia</taxon>
        <taxon>Lophotrochozoa</taxon>
        <taxon>Platyhelminthes</taxon>
        <taxon>Trematoda</taxon>
        <taxon>Digenea</taxon>
        <taxon>Plagiorchiida</taxon>
        <taxon>Troglotremata</taxon>
        <taxon>Troglotrematidae</taxon>
        <taxon>Paragonimus</taxon>
    </lineage>
</organism>
<accession>A0A5J4NRC2</accession>
<dbReference type="GO" id="GO:0005634">
    <property type="term" value="C:nucleus"/>
    <property type="evidence" value="ECO:0007669"/>
    <property type="project" value="UniProtKB-UniRule"/>
</dbReference>
<dbReference type="InterPro" id="IPR036910">
    <property type="entry name" value="HMG_box_dom_sf"/>
</dbReference>
<proteinExistence type="predicted"/>
<dbReference type="PROSITE" id="PS50118">
    <property type="entry name" value="HMG_BOX_2"/>
    <property type="match status" value="1"/>
</dbReference>
<dbReference type="GO" id="GO:0003677">
    <property type="term" value="F:DNA binding"/>
    <property type="evidence" value="ECO:0007669"/>
    <property type="project" value="UniProtKB-UniRule"/>
</dbReference>
<dbReference type="AlphaFoldDB" id="A0A5J4NRC2"/>
<keyword evidence="4" id="KW-1185">Reference proteome</keyword>
<reference evidence="3 4" key="1">
    <citation type="journal article" date="2019" name="Gigascience">
        <title>Whole-genome sequence of the oriental lung fluke Paragonimus westermani.</title>
        <authorList>
            <person name="Oey H."/>
            <person name="Zakrzewski M."/>
            <person name="Narain K."/>
            <person name="Devi K.R."/>
            <person name="Agatsuma T."/>
            <person name="Nawaratna S."/>
            <person name="Gobert G.N."/>
            <person name="Jones M.K."/>
            <person name="Ragan M.A."/>
            <person name="McManus D.P."/>
            <person name="Krause L."/>
        </authorList>
    </citation>
    <scope>NUCLEOTIDE SEQUENCE [LARGE SCALE GENOMIC DNA]</scope>
    <source>
        <strain evidence="3 4">IND2009</strain>
    </source>
</reference>
<evidence type="ECO:0000313" key="4">
    <source>
        <dbReference type="Proteomes" id="UP000324629"/>
    </source>
</evidence>
<name>A0A5J4NRC2_9TREM</name>
<sequence>MPKTKTKRPPGPYALFVRSRKNLYTGPLAAFAKKCATEWRKLSEKEREIFRRKADSLKKQAGRDKLNVPYLDFVNTTYECLRRNHPSWTAKRVREQLMKNYRKKKCKCSK</sequence>
<dbReference type="Proteomes" id="UP000324629">
    <property type="component" value="Unassembled WGS sequence"/>
</dbReference>
<keyword evidence="1" id="KW-0238">DNA-binding</keyword>
<evidence type="ECO:0000259" key="2">
    <source>
        <dbReference type="PROSITE" id="PS50118"/>
    </source>
</evidence>
<dbReference type="SMART" id="SM00398">
    <property type="entry name" value="HMG"/>
    <property type="match status" value="1"/>
</dbReference>
<gene>
    <name evidence="3" type="ORF">DEA37_0014536</name>
</gene>